<feature type="compositionally biased region" description="Polar residues" evidence="1">
    <location>
        <begin position="18"/>
        <end position="31"/>
    </location>
</feature>
<comment type="caution">
    <text evidence="2">The sequence shown here is derived from an EMBL/GenBank/DDBJ whole genome shotgun (WGS) entry which is preliminary data.</text>
</comment>
<organism evidence="2 3">
    <name type="scientific">Cirrhinus mrigala</name>
    <name type="common">Mrigala</name>
    <dbReference type="NCBI Taxonomy" id="683832"/>
    <lineage>
        <taxon>Eukaryota</taxon>
        <taxon>Metazoa</taxon>
        <taxon>Chordata</taxon>
        <taxon>Craniata</taxon>
        <taxon>Vertebrata</taxon>
        <taxon>Euteleostomi</taxon>
        <taxon>Actinopterygii</taxon>
        <taxon>Neopterygii</taxon>
        <taxon>Teleostei</taxon>
        <taxon>Ostariophysi</taxon>
        <taxon>Cypriniformes</taxon>
        <taxon>Cyprinidae</taxon>
        <taxon>Labeoninae</taxon>
        <taxon>Labeonini</taxon>
        <taxon>Cirrhinus</taxon>
    </lineage>
</organism>
<dbReference type="Proteomes" id="UP001529510">
    <property type="component" value="Unassembled WGS sequence"/>
</dbReference>
<dbReference type="EMBL" id="JAMKFB020000005">
    <property type="protein sequence ID" value="KAL0193883.1"/>
    <property type="molecule type" value="Genomic_DNA"/>
</dbReference>
<feature type="non-terminal residue" evidence="2">
    <location>
        <position position="1"/>
    </location>
</feature>
<evidence type="ECO:0000313" key="3">
    <source>
        <dbReference type="Proteomes" id="UP001529510"/>
    </source>
</evidence>
<accession>A0ABD0R5S2</accession>
<reference evidence="2 3" key="1">
    <citation type="submission" date="2024-05" db="EMBL/GenBank/DDBJ databases">
        <title>Genome sequencing and assembly of Indian major carp, Cirrhinus mrigala (Hamilton, 1822).</title>
        <authorList>
            <person name="Mohindra V."/>
            <person name="Chowdhury L.M."/>
            <person name="Lal K."/>
            <person name="Jena J.K."/>
        </authorList>
    </citation>
    <scope>NUCLEOTIDE SEQUENCE [LARGE SCALE GENOMIC DNA]</scope>
    <source>
        <strain evidence="2">CM1030</strain>
        <tissue evidence="2">Blood</tissue>
    </source>
</reference>
<dbReference type="AlphaFoldDB" id="A0ABD0R5S2"/>
<feature type="non-terminal residue" evidence="2">
    <location>
        <position position="64"/>
    </location>
</feature>
<feature type="region of interest" description="Disordered" evidence="1">
    <location>
        <begin position="1"/>
        <end position="31"/>
    </location>
</feature>
<sequence>DTGPSRPFDWPTPDQALPSVTKSSLAESTNSTRPRAISFLLFLNSIRNGAAGTQPAHSPSWWTV</sequence>
<protein>
    <submittedName>
        <fullName evidence="2">Uncharacterized protein</fullName>
    </submittedName>
</protein>
<evidence type="ECO:0000256" key="1">
    <source>
        <dbReference type="SAM" id="MobiDB-lite"/>
    </source>
</evidence>
<gene>
    <name evidence="2" type="ORF">M9458_012179</name>
</gene>
<evidence type="ECO:0000313" key="2">
    <source>
        <dbReference type="EMBL" id="KAL0193883.1"/>
    </source>
</evidence>
<name>A0ABD0R5S2_CIRMR</name>
<keyword evidence="3" id="KW-1185">Reference proteome</keyword>
<proteinExistence type="predicted"/>